<protein>
    <recommendedName>
        <fullName evidence="4">DUF4025 domain-containing protein</fullName>
    </recommendedName>
</protein>
<proteinExistence type="predicted"/>
<evidence type="ECO:0000256" key="1">
    <source>
        <dbReference type="SAM" id="MobiDB-lite"/>
    </source>
</evidence>
<dbReference type="GeneID" id="43759368"/>
<evidence type="ECO:0000313" key="2">
    <source>
        <dbReference type="EMBL" id="SDJ55159.1"/>
    </source>
</evidence>
<feature type="region of interest" description="Disordered" evidence="1">
    <location>
        <begin position="1"/>
        <end position="38"/>
    </location>
</feature>
<sequence>MDKKKRDTHTEASEDQMLRNEGIEHDPGIGASISRNITDASLVEYKNEEKN</sequence>
<evidence type="ECO:0008006" key="4">
    <source>
        <dbReference type="Google" id="ProtNLM"/>
    </source>
</evidence>
<accession>A0A1G8UN59</accession>
<feature type="compositionally biased region" description="Basic and acidic residues" evidence="1">
    <location>
        <begin position="1"/>
        <end position="27"/>
    </location>
</feature>
<reference evidence="2 3" key="1">
    <citation type="submission" date="2016-10" db="EMBL/GenBank/DDBJ databases">
        <authorList>
            <person name="de Groot N.N."/>
        </authorList>
    </citation>
    <scope>NUCLEOTIDE SEQUENCE [LARGE SCALE GENOMIC DNA]</scope>
    <source>
        <strain evidence="2 3">DSM 2895</strain>
    </source>
</reference>
<dbReference type="RefSeq" id="WP_158502256.1">
    <property type="nucleotide sequence ID" value="NZ_BJOA01000180.1"/>
</dbReference>
<organism evidence="2 3">
    <name type="scientific">Aneurinibacillus migulanus</name>
    <name type="common">Bacillus migulanus</name>
    <dbReference type="NCBI Taxonomy" id="47500"/>
    <lineage>
        <taxon>Bacteria</taxon>
        <taxon>Bacillati</taxon>
        <taxon>Bacillota</taxon>
        <taxon>Bacilli</taxon>
        <taxon>Bacillales</taxon>
        <taxon>Paenibacillaceae</taxon>
        <taxon>Aneurinibacillus group</taxon>
        <taxon>Aneurinibacillus</taxon>
    </lineage>
</organism>
<name>A0A1G8UN59_ANEMI</name>
<dbReference type="EMBL" id="FNED01000020">
    <property type="protein sequence ID" value="SDJ55159.1"/>
    <property type="molecule type" value="Genomic_DNA"/>
</dbReference>
<gene>
    <name evidence="2" type="ORF">SAMN04487909_12082</name>
</gene>
<evidence type="ECO:0000313" key="3">
    <source>
        <dbReference type="Proteomes" id="UP000182836"/>
    </source>
</evidence>
<dbReference type="AlphaFoldDB" id="A0A1G8UN59"/>
<dbReference type="Proteomes" id="UP000182836">
    <property type="component" value="Unassembled WGS sequence"/>
</dbReference>